<evidence type="ECO:0000256" key="7">
    <source>
        <dbReference type="ARBA" id="ARBA00044745"/>
    </source>
</evidence>
<dbReference type="RefSeq" id="WP_106337507.1">
    <property type="nucleotide sequence ID" value="NZ_PVZS01000013.1"/>
</dbReference>
<dbReference type="EC" id="4.1.1.104" evidence="8"/>
<evidence type="ECO:0000256" key="8">
    <source>
        <dbReference type="ARBA" id="ARBA00044772"/>
    </source>
</evidence>
<comment type="caution">
    <text evidence="13">The sequence shown here is derived from an EMBL/GenBank/DDBJ whole genome shotgun (WGS) entry which is preliminary data.</text>
</comment>
<dbReference type="GO" id="GO:0005829">
    <property type="term" value="C:cytosol"/>
    <property type="evidence" value="ECO:0007669"/>
    <property type="project" value="TreeGrafter"/>
</dbReference>
<feature type="domain" description="Class II aldolase/adducin N-terminal" evidence="12">
    <location>
        <begin position="9"/>
        <end position="187"/>
    </location>
</feature>
<dbReference type="PANTHER" id="PTHR22789:SF0">
    <property type="entry name" value="3-OXO-TETRONATE 4-PHOSPHATE DECARBOXYLASE-RELATED"/>
    <property type="match status" value="1"/>
</dbReference>
<evidence type="ECO:0000256" key="10">
    <source>
        <dbReference type="ARBA" id="ARBA00047520"/>
    </source>
</evidence>
<dbReference type="OrthoDB" id="5500703at2"/>
<evidence type="ECO:0000256" key="5">
    <source>
        <dbReference type="ARBA" id="ARBA00023239"/>
    </source>
</evidence>
<evidence type="ECO:0000256" key="3">
    <source>
        <dbReference type="ARBA" id="ARBA00022723"/>
    </source>
</evidence>
<keyword evidence="5" id="KW-0456">Lyase</keyword>
<evidence type="ECO:0000313" key="13">
    <source>
        <dbReference type="EMBL" id="PSC04483.1"/>
    </source>
</evidence>
<evidence type="ECO:0000259" key="12">
    <source>
        <dbReference type="SMART" id="SM01007"/>
    </source>
</evidence>
<evidence type="ECO:0000256" key="4">
    <source>
        <dbReference type="ARBA" id="ARBA00022833"/>
    </source>
</evidence>
<comment type="catalytic activity">
    <reaction evidence="11">
        <text>3-dehydro-4-O-phospho-L-erythronate + H(+) = dihydroxyacetone phosphate + CO2</text>
        <dbReference type="Rhea" id="RHEA:52404"/>
        <dbReference type="ChEBI" id="CHEBI:15378"/>
        <dbReference type="ChEBI" id="CHEBI:16526"/>
        <dbReference type="ChEBI" id="CHEBI:57642"/>
        <dbReference type="ChEBI" id="CHEBI:136592"/>
        <dbReference type="EC" id="4.1.1.104"/>
    </reaction>
</comment>
<dbReference type="InterPro" id="IPR050013">
    <property type="entry name" value="OtnC"/>
</dbReference>
<evidence type="ECO:0000256" key="11">
    <source>
        <dbReference type="ARBA" id="ARBA00048603"/>
    </source>
</evidence>
<dbReference type="Pfam" id="PF00596">
    <property type="entry name" value="Aldolase_II"/>
    <property type="match status" value="1"/>
</dbReference>
<dbReference type="NCBIfam" id="NF006000">
    <property type="entry name" value="PRK08130.1"/>
    <property type="match status" value="1"/>
</dbReference>
<dbReference type="AlphaFoldDB" id="A0A2T1HS39"/>
<keyword evidence="4" id="KW-0862">Zinc</keyword>
<evidence type="ECO:0000256" key="1">
    <source>
        <dbReference type="ARBA" id="ARBA00001947"/>
    </source>
</evidence>
<keyword evidence="14" id="KW-1185">Reference proteome</keyword>
<dbReference type="EMBL" id="PVZS01000013">
    <property type="protein sequence ID" value="PSC04483.1"/>
    <property type="molecule type" value="Genomic_DNA"/>
</dbReference>
<dbReference type="SMART" id="SM01007">
    <property type="entry name" value="Aldolase_II"/>
    <property type="match status" value="1"/>
</dbReference>
<keyword evidence="6" id="KW-0119">Carbohydrate metabolism</keyword>
<dbReference type="GO" id="GO:0046872">
    <property type="term" value="F:metal ion binding"/>
    <property type="evidence" value="ECO:0007669"/>
    <property type="project" value="UniProtKB-KW"/>
</dbReference>
<dbReference type="GO" id="GO:0016832">
    <property type="term" value="F:aldehyde-lyase activity"/>
    <property type="evidence" value="ECO:0007669"/>
    <property type="project" value="InterPro"/>
</dbReference>
<comment type="function">
    <text evidence="7">Catalyzes the decarboxylation of 3-oxo-tetronate 4-phosphate to dihydroxyacetone phosphate (DHAP) and CO(2).</text>
</comment>
<name>A0A2T1HS39_9HYPH</name>
<dbReference type="InterPro" id="IPR036409">
    <property type="entry name" value="Aldolase_II/adducin_N_sf"/>
</dbReference>
<organism evidence="13 14">
    <name type="scientific">Alsobacter soli</name>
    <dbReference type="NCBI Taxonomy" id="2109933"/>
    <lineage>
        <taxon>Bacteria</taxon>
        <taxon>Pseudomonadati</taxon>
        <taxon>Pseudomonadota</taxon>
        <taxon>Alphaproteobacteria</taxon>
        <taxon>Hyphomicrobiales</taxon>
        <taxon>Alsobacteraceae</taxon>
        <taxon>Alsobacter</taxon>
    </lineage>
</organism>
<comment type="catalytic activity">
    <reaction evidence="10">
        <text>3-dehydro-4-O-phospho-D-erythronate + H(+) = dihydroxyacetone phosphate + CO2</text>
        <dbReference type="Rhea" id="RHEA:52416"/>
        <dbReference type="ChEBI" id="CHEBI:15378"/>
        <dbReference type="ChEBI" id="CHEBI:16526"/>
        <dbReference type="ChEBI" id="CHEBI:57642"/>
        <dbReference type="ChEBI" id="CHEBI:136593"/>
        <dbReference type="EC" id="4.1.1.104"/>
    </reaction>
</comment>
<dbReference type="PANTHER" id="PTHR22789">
    <property type="entry name" value="FUCULOSE PHOSPHATE ALDOLASE"/>
    <property type="match status" value="1"/>
</dbReference>
<evidence type="ECO:0000256" key="6">
    <source>
        <dbReference type="ARBA" id="ARBA00023277"/>
    </source>
</evidence>
<comment type="similarity">
    <text evidence="2">Belongs to the aldolase class II family. AraD/FucA subfamily.</text>
</comment>
<accession>A0A2T1HS39</accession>
<evidence type="ECO:0000256" key="2">
    <source>
        <dbReference type="ARBA" id="ARBA00010037"/>
    </source>
</evidence>
<evidence type="ECO:0000313" key="14">
    <source>
        <dbReference type="Proteomes" id="UP000239772"/>
    </source>
</evidence>
<comment type="cofactor">
    <cofactor evidence="1">
        <name>Zn(2+)</name>
        <dbReference type="ChEBI" id="CHEBI:29105"/>
    </cofactor>
</comment>
<reference evidence="14" key="1">
    <citation type="submission" date="2018-03" db="EMBL/GenBank/DDBJ databases">
        <authorList>
            <person name="Sun L."/>
            <person name="Liu H."/>
            <person name="Chen W."/>
            <person name="Huang K."/>
            <person name="Liu W."/>
            <person name="Gao X."/>
        </authorList>
    </citation>
    <scope>NUCLEOTIDE SEQUENCE [LARGE SCALE GENOMIC DNA]</scope>
    <source>
        <strain evidence="14">SH9</strain>
    </source>
</reference>
<dbReference type="NCBIfam" id="NF043034">
    <property type="entry name" value="OxoTetrPhDc"/>
    <property type="match status" value="1"/>
</dbReference>
<protein>
    <recommendedName>
        <fullName evidence="9">3-oxo-tetronate 4-phosphate decarboxylase</fullName>
        <ecNumber evidence="8">4.1.1.104</ecNumber>
    </recommendedName>
</protein>
<dbReference type="InterPro" id="IPR001303">
    <property type="entry name" value="Aldolase_II/adducin_N"/>
</dbReference>
<dbReference type="GO" id="GO:0019323">
    <property type="term" value="P:pentose catabolic process"/>
    <property type="evidence" value="ECO:0007669"/>
    <property type="project" value="InterPro"/>
</dbReference>
<keyword evidence="3" id="KW-0479">Metal-binding</keyword>
<evidence type="ECO:0000256" key="9">
    <source>
        <dbReference type="ARBA" id="ARBA00044803"/>
    </source>
</evidence>
<dbReference type="InterPro" id="IPR050197">
    <property type="entry name" value="Aldolase_class_II_sugar_metab"/>
</dbReference>
<proteinExistence type="inferred from homology"/>
<gene>
    <name evidence="13" type="ORF">SLNSH_13375</name>
</gene>
<dbReference type="SUPFAM" id="SSF53639">
    <property type="entry name" value="AraD/HMP-PK domain-like"/>
    <property type="match status" value="1"/>
</dbReference>
<dbReference type="Proteomes" id="UP000239772">
    <property type="component" value="Unassembled WGS sequence"/>
</dbReference>
<sequence>MSDESRLRDEICRVGASLYARGYTVGAAGNISARLPDGFLITPTDACLGDLDPARLAKLDANGEQVSGDRASKTIRLHRAIYGADPALRAVVHTHSTHLVALSLTPGVDPANILPPLTPYHVMKAGRVPLIPYRRPGDPDVTSLVAPHVPHVRGVVLARIGPTFWHESVFAASAALEEAEETAKLVFLTRSARLPPLDDRQIQELRDSFSARW</sequence>
<dbReference type="Gene3D" id="3.40.225.10">
    <property type="entry name" value="Class II aldolase/adducin N-terminal domain"/>
    <property type="match status" value="1"/>
</dbReference>